<evidence type="ECO:0000313" key="2">
    <source>
        <dbReference type="Proteomes" id="UP000796761"/>
    </source>
</evidence>
<comment type="caution">
    <text evidence="1">The sequence shown here is derived from an EMBL/GenBank/DDBJ whole genome shotgun (WGS) entry which is preliminary data.</text>
</comment>
<keyword evidence="2" id="KW-1185">Reference proteome</keyword>
<name>A0A8K1GYH5_9PASS</name>
<organism evidence="1 2">
    <name type="scientific">Zosterops borbonicus</name>
    <dbReference type="NCBI Taxonomy" id="364589"/>
    <lineage>
        <taxon>Eukaryota</taxon>
        <taxon>Metazoa</taxon>
        <taxon>Chordata</taxon>
        <taxon>Craniata</taxon>
        <taxon>Vertebrata</taxon>
        <taxon>Euteleostomi</taxon>
        <taxon>Archelosauria</taxon>
        <taxon>Archosauria</taxon>
        <taxon>Dinosauria</taxon>
        <taxon>Saurischia</taxon>
        <taxon>Theropoda</taxon>
        <taxon>Coelurosauria</taxon>
        <taxon>Aves</taxon>
        <taxon>Neognathae</taxon>
        <taxon>Neoaves</taxon>
        <taxon>Telluraves</taxon>
        <taxon>Australaves</taxon>
        <taxon>Passeriformes</taxon>
        <taxon>Sylvioidea</taxon>
        <taxon>Zosteropidae</taxon>
        <taxon>Zosterops</taxon>
    </lineage>
</organism>
<gene>
    <name evidence="1" type="ORF">HGM15179_000798</name>
</gene>
<accession>A0A8K1GYH5</accession>
<dbReference type="AlphaFoldDB" id="A0A8K1GYH5"/>
<dbReference type="EMBL" id="SWJQ01000015">
    <property type="protein sequence ID" value="TRZ26186.1"/>
    <property type="molecule type" value="Genomic_DNA"/>
</dbReference>
<sequence>MGTLKWEFGVQARAQDLLKGLRVNASWLQDESTSDQSRVHQLQPMMQPMGYVLQKFLPQPGTMCWRKSEYAAIIKAKVSLHVIFAVFLKMYQLHTECPPVQQNSDNPLPRVKNMMQCINRQSTVKLNALSRLENANLYSCISKSTQRGRLLKVNLVCSAKAFLFFWDWEVFNVIEGVFGFMLSSYPLWTVIISASPSAAIILPTDFLYYDIAFDPVHVM</sequence>
<dbReference type="Proteomes" id="UP000796761">
    <property type="component" value="Unassembled WGS sequence"/>
</dbReference>
<reference evidence="1" key="1">
    <citation type="submission" date="2019-04" db="EMBL/GenBank/DDBJ databases">
        <title>Genome assembly of Zosterops borbonicus 15179.</title>
        <authorList>
            <person name="Leroy T."/>
            <person name="Anselmetti Y."/>
            <person name="Tilak M.-K."/>
            <person name="Nabholz B."/>
        </authorList>
    </citation>
    <scope>NUCLEOTIDE SEQUENCE</scope>
    <source>
        <strain evidence="1">HGM_15179</strain>
        <tissue evidence="1">Muscle</tissue>
    </source>
</reference>
<evidence type="ECO:0000313" key="1">
    <source>
        <dbReference type="EMBL" id="TRZ26186.1"/>
    </source>
</evidence>
<proteinExistence type="predicted"/>
<protein>
    <submittedName>
        <fullName evidence="1">Uncharacterized protein</fullName>
    </submittedName>
</protein>